<organism evidence="2 3">
    <name type="scientific">Candidatus Kerfeldbacteria bacterium RIFCSPLOWO2_01_FULL_48_11</name>
    <dbReference type="NCBI Taxonomy" id="1798543"/>
    <lineage>
        <taxon>Bacteria</taxon>
        <taxon>Candidatus Kerfeldiibacteriota</taxon>
    </lineage>
</organism>
<feature type="compositionally biased region" description="Basic and acidic residues" evidence="1">
    <location>
        <begin position="41"/>
        <end position="69"/>
    </location>
</feature>
<accession>A0A1G2AZQ3</accession>
<evidence type="ECO:0000313" key="2">
    <source>
        <dbReference type="EMBL" id="OGY82421.1"/>
    </source>
</evidence>
<dbReference type="STRING" id="1798543.A2898_05295"/>
<protein>
    <submittedName>
        <fullName evidence="2">Uncharacterized protein</fullName>
    </submittedName>
</protein>
<reference evidence="2 3" key="1">
    <citation type="journal article" date="2016" name="Nat. Commun.">
        <title>Thousands of microbial genomes shed light on interconnected biogeochemical processes in an aquifer system.</title>
        <authorList>
            <person name="Anantharaman K."/>
            <person name="Brown C.T."/>
            <person name="Hug L.A."/>
            <person name="Sharon I."/>
            <person name="Castelle C.J."/>
            <person name="Probst A.J."/>
            <person name="Thomas B.C."/>
            <person name="Singh A."/>
            <person name="Wilkins M.J."/>
            <person name="Karaoz U."/>
            <person name="Brodie E.L."/>
            <person name="Williams K.H."/>
            <person name="Hubbard S.S."/>
            <person name="Banfield J.F."/>
        </authorList>
    </citation>
    <scope>NUCLEOTIDE SEQUENCE [LARGE SCALE GENOMIC DNA]</scope>
</reference>
<dbReference type="AlphaFoldDB" id="A0A1G2AZQ3"/>
<evidence type="ECO:0000256" key="1">
    <source>
        <dbReference type="SAM" id="MobiDB-lite"/>
    </source>
</evidence>
<comment type="caution">
    <text evidence="2">The sequence shown here is derived from an EMBL/GenBank/DDBJ whole genome shotgun (WGS) entry which is preliminary data.</text>
</comment>
<dbReference type="EMBL" id="MHKE01000020">
    <property type="protein sequence ID" value="OGY82421.1"/>
    <property type="molecule type" value="Genomic_DNA"/>
</dbReference>
<name>A0A1G2AZQ3_9BACT</name>
<feature type="region of interest" description="Disordered" evidence="1">
    <location>
        <begin position="41"/>
        <end position="75"/>
    </location>
</feature>
<sequence length="75" mass="8706">MGERGEQFAGFGKSAREIAHMQKEAERIAREKREQRDALMHANQDEQEVRGVQREFGQFRDMTKGDLRTAARAKK</sequence>
<dbReference type="Proteomes" id="UP000179164">
    <property type="component" value="Unassembled WGS sequence"/>
</dbReference>
<evidence type="ECO:0000313" key="3">
    <source>
        <dbReference type="Proteomes" id="UP000179164"/>
    </source>
</evidence>
<gene>
    <name evidence="2" type="ORF">A2898_05295</name>
</gene>
<proteinExistence type="predicted"/>